<gene>
    <name evidence="2" type="primary">mazG</name>
    <name evidence="2" type="ORF">IAB14_03880</name>
</gene>
<dbReference type="GO" id="GO:0046052">
    <property type="term" value="P:UTP catabolic process"/>
    <property type="evidence" value="ECO:0007669"/>
    <property type="project" value="TreeGrafter"/>
</dbReference>
<evidence type="ECO:0000313" key="2">
    <source>
        <dbReference type="EMBL" id="HIV00239.1"/>
    </source>
</evidence>
<reference evidence="2" key="1">
    <citation type="submission" date="2020-10" db="EMBL/GenBank/DDBJ databases">
        <authorList>
            <person name="Gilroy R."/>
        </authorList>
    </citation>
    <scope>NUCLEOTIDE SEQUENCE</scope>
    <source>
        <strain evidence="2">23406</strain>
    </source>
</reference>
<dbReference type="Gene3D" id="1.10.287.1080">
    <property type="entry name" value="MazG-like"/>
    <property type="match status" value="2"/>
</dbReference>
<dbReference type="SUPFAM" id="SSF101386">
    <property type="entry name" value="all-alpha NTP pyrophosphatases"/>
    <property type="match status" value="2"/>
</dbReference>
<dbReference type="GO" id="GO:0046047">
    <property type="term" value="P:TTP catabolic process"/>
    <property type="evidence" value="ECO:0007669"/>
    <property type="project" value="TreeGrafter"/>
</dbReference>
<evidence type="ECO:0000259" key="1">
    <source>
        <dbReference type="Pfam" id="PF03819"/>
    </source>
</evidence>
<comment type="caution">
    <text evidence="2">The sequence shown here is derived from an EMBL/GenBank/DDBJ whole genome shotgun (WGS) entry which is preliminary data.</text>
</comment>
<dbReference type="NCBIfam" id="NF007113">
    <property type="entry name" value="PRK09562.1"/>
    <property type="match status" value="1"/>
</dbReference>
<dbReference type="GO" id="GO:0006950">
    <property type="term" value="P:response to stress"/>
    <property type="evidence" value="ECO:0007669"/>
    <property type="project" value="UniProtKB-ARBA"/>
</dbReference>
<reference evidence="2" key="2">
    <citation type="journal article" date="2021" name="PeerJ">
        <title>Extensive microbial diversity within the chicken gut microbiome revealed by metagenomics and culture.</title>
        <authorList>
            <person name="Gilroy R."/>
            <person name="Ravi A."/>
            <person name="Getino M."/>
            <person name="Pursley I."/>
            <person name="Horton D.L."/>
            <person name="Alikhan N.F."/>
            <person name="Baker D."/>
            <person name="Gharbi K."/>
            <person name="Hall N."/>
            <person name="Watson M."/>
            <person name="Adriaenssens E.M."/>
            <person name="Foster-Nyarko E."/>
            <person name="Jarju S."/>
            <person name="Secka A."/>
            <person name="Antonio M."/>
            <person name="Oren A."/>
            <person name="Chaudhuri R.R."/>
            <person name="La Ragione R."/>
            <person name="Hildebrand F."/>
            <person name="Pallen M.J."/>
        </authorList>
    </citation>
    <scope>NUCLEOTIDE SEQUENCE</scope>
    <source>
        <strain evidence="2">23406</strain>
    </source>
</reference>
<dbReference type="GO" id="GO:0046081">
    <property type="term" value="P:dUTP catabolic process"/>
    <property type="evidence" value="ECO:0007669"/>
    <property type="project" value="TreeGrafter"/>
</dbReference>
<dbReference type="InterPro" id="IPR048011">
    <property type="entry name" value="NTP-PPase_MazG-like_C"/>
</dbReference>
<dbReference type="NCBIfam" id="TIGR00444">
    <property type="entry name" value="mazG"/>
    <property type="match status" value="1"/>
</dbReference>
<evidence type="ECO:0000313" key="3">
    <source>
        <dbReference type="Proteomes" id="UP000886891"/>
    </source>
</evidence>
<dbReference type="FunFam" id="1.10.287.1080:FF:000001">
    <property type="entry name" value="Nucleoside triphosphate pyrophosphohydrolase"/>
    <property type="match status" value="1"/>
</dbReference>
<dbReference type="PANTHER" id="PTHR30522:SF0">
    <property type="entry name" value="NUCLEOSIDE TRIPHOSPHATE PYROPHOSPHOHYDROLASE"/>
    <property type="match status" value="1"/>
</dbReference>
<proteinExistence type="predicted"/>
<dbReference type="InterPro" id="IPR004518">
    <property type="entry name" value="MazG-like_dom"/>
</dbReference>
<dbReference type="EC" id="3.6.1.9" evidence="2"/>
<dbReference type="GO" id="GO:0047429">
    <property type="term" value="F:nucleoside triphosphate diphosphatase activity"/>
    <property type="evidence" value="ECO:0007669"/>
    <property type="project" value="UniProtKB-EC"/>
</dbReference>
<accession>A0A9D1NBV0</accession>
<dbReference type="AlphaFoldDB" id="A0A9D1NBV0"/>
<dbReference type="InterPro" id="IPR048015">
    <property type="entry name" value="NTP-PPase_MazG-like_N"/>
</dbReference>
<dbReference type="GO" id="GO:0046061">
    <property type="term" value="P:dATP catabolic process"/>
    <property type="evidence" value="ECO:0007669"/>
    <property type="project" value="TreeGrafter"/>
</dbReference>
<protein>
    <submittedName>
        <fullName evidence="2">Nucleoside triphosphate pyrophosphohydrolase</fullName>
        <ecNumber evidence="2">3.6.1.9</ecNumber>
    </submittedName>
</protein>
<organism evidence="2 3">
    <name type="scientific">Candidatus Stercoripulliclostridium merdipullorum</name>
    <dbReference type="NCBI Taxonomy" id="2840952"/>
    <lineage>
        <taxon>Bacteria</taxon>
        <taxon>Bacillati</taxon>
        <taxon>Bacillota</taxon>
        <taxon>Clostridia</taxon>
        <taxon>Eubacteriales</taxon>
        <taxon>Candidatus Stercoripulliclostridium</taxon>
    </lineage>
</organism>
<sequence>MSYMYLDAADFLRREICSFEHNLPVVVDNITPDDFEAVSAKLKRYFPGAAVVAEKDGCAVESKVGKLEYCKKLTVKPSTFLKRNYYSFGDLIEIIRRLMDPDGCPWDRAQTHASIRGNLIEEAYELAEAVDLGDVAKMTEESGDVLLQGLFHAEIGERDGEYTVNDVINGLCAKLVGRHTHIFGEHKAGDAAEALMYWEKAKAKEKGQSGLQDKIDSVPVTFTALMRANKVQKIIKKTGFDFADVNGAAQKVGEELQELLAASPEKQEGEGGDLLFAAVNVLRMLKIDPELALNATTDKFIRRFAYVEKRAAEEEIELSAENIDLMEEWYQEYKRLYEAE</sequence>
<dbReference type="Pfam" id="PF03819">
    <property type="entry name" value="MazG"/>
    <property type="match status" value="1"/>
</dbReference>
<dbReference type="Proteomes" id="UP000886891">
    <property type="component" value="Unassembled WGS sequence"/>
</dbReference>
<dbReference type="PANTHER" id="PTHR30522">
    <property type="entry name" value="NUCLEOSIDE TRIPHOSPHATE PYROPHOSPHOHYDROLASE"/>
    <property type="match status" value="1"/>
</dbReference>
<dbReference type="GO" id="GO:0006203">
    <property type="term" value="P:dGTP catabolic process"/>
    <property type="evidence" value="ECO:0007669"/>
    <property type="project" value="TreeGrafter"/>
</dbReference>
<dbReference type="GO" id="GO:0046076">
    <property type="term" value="P:dTTP catabolic process"/>
    <property type="evidence" value="ECO:0007669"/>
    <property type="project" value="TreeGrafter"/>
</dbReference>
<dbReference type="CDD" id="cd11528">
    <property type="entry name" value="NTP-PPase_MazG_Nterm"/>
    <property type="match status" value="1"/>
</dbReference>
<name>A0A9D1NBV0_9FIRM</name>
<dbReference type="EMBL" id="DVOH01000026">
    <property type="protein sequence ID" value="HIV00239.1"/>
    <property type="molecule type" value="Genomic_DNA"/>
</dbReference>
<dbReference type="InterPro" id="IPR011551">
    <property type="entry name" value="NTP_PyrPHydrolase_MazG"/>
</dbReference>
<feature type="domain" description="NTP pyrophosphohydrolase MazG-like" evidence="1">
    <location>
        <begin position="110"/>
        <end position="183"/>
    </location>
</feature>
<keyword evidence="2" id="KW-0378">Hydrolase</keyword>
<dbReference type="CDD" id="cd11529">
    <property type="entry name" value="NTP-PPase_MazG_Cterm"/>
    <property type="match status" value="1"/>
</dbReference>